<feature type="compositionally biased region" description="Basic and acidic residues" evidence="1">
    <location>
        <begin position="217"/>
        <end position="226"/>
    </location>
</feature>
<keyword evidence="3" id="KW-1185">Reference proteome</keyword>
<sequence>MSPRDRRHCFEELANLEPPGYNDPAFARLCGELAPQPQPASFEPGAWRLLFPASPLKRRVRPNTLGRLAAPRVEGSPKTETMRPVGRPLLLRRSVNVFIYLRDNCRPLMVIAEGLYDEGVTTFRLGQDKIKHALSAHPDGGDRVRLEIFDDYAGLCLPYGECAIPLLPPFTGPPPSSGEVGPSTRRPDTSSEASVIATSPAKHTDTPSAKPPRKRCRVGEKGEQRARPRLSTGVIELTDSEDDAAGPSSVNTQRDIIEISDSE</sequence>
<name>A0A1M2VUI2_TRAPU</name>
<gene>
    <name evidence="2" type="ORF">TRAPUB_12220</name>
</gene>
<feature type="region of interest" description="Disordered" evidence="1">
    <location>
        <begin position="173"/>
        <end position="263"/>
    </location>
</feature>
<organism evidence="2 3">
    <name type="scientific">Trametes pubescens</name>
    <name type="common">White-rot fungus</name>
    <dbReference type="NCBI Taxonomy" id="154538"/>
    <lineage>
        <taxon>Eukaryota</taxon>
        <taxon>Fungi</taxon>
        <taxon>Dikarya</taxon>
        <taxon>Basidiomycota</taxon>
        <taxon>Agaricomycotina</taxon>
        <taxon>Agaricomycetes</taxon>
        <taxon>Polyporales</taxon>
        <taxon>Polyporaceae</taxon>
        <taxon>Trametes</taxon>
    </lineage>
</organism>
<reference evidence="2 3" key="1">
    <citation type="submission" date="2016-10" db="EMBL/GenBank/DDBJ databases">
        <title>Genome sequence of the basidiomycete white-rot fungus Trametes pubescens.</title>
        <authorList>
            <person name="Makela M.R."/>
            <person name="Granchi Z."/>
            <person name="Peng M."/>
            <person name="De Vries R.P."/>
            <person name="Grigoriev I."/>
            <person name="Riley R."/>
            <person name="Hilden K."/>
        </authorList>
    </citation>
    <scope>NUCLEOTIDE SEQUENCE [LARGE SCALE GENOMIC DNA]</scope>
    <source>
        <strain evidence="2 3">FBCC735</strain>
    </source>
</reference>
<dbReference type="Proteomes" id="UP000184267">
    <property type="component" value="Unassembled WGS sequence"/>
</dbReference>
<evidence type="ECO:0000313" key="3">
    <source>
        <dbReference type="Proteomes" id="UP000184267"/>
    </source>
</evidence>
<protein>
    <submittedName>
        <fullName evidence="2">Uncharacterized protein</fullName>
    </submittedName>
</protein>
<evidence type="ECO:0000313" key="2">
    <source>
        <dbReference type="EMBL" id="OJT11267.1"/>
    </source>
</evidence>
<proteinExistence type="predicted"/>
<dbReference type="OMA" id="CECAIPW"/>
<dbReference type="EMBL" id="MNAD01000664">
    <property type="protein sequence ID" value="OJT11267.1"/>
    <property type="molecule type" value="Genomic_DNA"/>
</dbReference>
<comment type="caution">
    <text evidence="2">The sequence shown here is derived from an EMBL/GenBank/DDBJ whole genome shotgun (WGS) entry which is preliminary data.</text>
</comment>
<accession>A0A1M2VUI2</accession>
<evidence type="ECO:0000256" key="1">
    <source>
        <dbReference type="SAM" id="MobiDB-lite"/>
    </source>
</evidence>
<dbReference type="AlphaFoldDB" id="A0A1M2VUI2"/>
<dbReference type="OrthoDB" id="2758448at2759"/>